<protein>
    <submittedName>
        <fullName evidence="2">Uncharacterized protein</fullName>
    </submittedName>
</protein>
<comment type="caution">
    <text evidence="2">The sequence shown here is derived from an EMBL/GenBank/DDBJ whole genome shotgun (WGS) entry which is preliminary data.</text>
</comment>
<organism evidence="2 3">
    <name type="scientific">Colletotrichum kahawae</name>
    <name type="common">Coffee berry disease fungus</name>
    <dbReference type="NCBI Taxonomy" id="34407"/>
    <lineage>
        <taxon>Eukaryota</taxon>
        <taxon>Fungi</taxon>
        <taxon>Dikarya</taxon>
        <taxon>Ascomycota</taxon>
        <taxon>Pezizomycotina</taxon>
        <taxon>Sordariomycetes</taxon>
        <taxon>Hypocreomycetidae</taxon>
        <taxon>Glomerellales</taxon>
        <taxon>Glomerellaceae</taxon>
        <taxon>Colletotrichum</taxon>
        <taxon>Colletotrichum gloeosporioides species complex</taxon>
    </lineage>
</organism>
<keyword evidence="3" id="KW-1185">Reference proteome</keyword>
<feature type="chain" id="PRO_5042075038" evidence="1">
    <location>
        <begin position="22"/>
        <end position="117"/>
    </location>
</feature>
<feature type="signal peptide" evidence="1">
    <location>
        <begin position="1"/>
        <end position="21"/>
    </location>
</feature>
<reference evidence="2" key="1">
    <citation type="submission" date="2023-02" db="EMBL/GenBank/DDBJ databases">
        <title>Colletotrichum kahawae CIFC_Que2 genome sequencing and assembly.</title>
        <authorList>
            <person name="Baroncelli R."/>
        </authorList>
    </citation>
    <scope>NUCLEOTIDE SEQUENCE</scope>
    <source>
        <strain evidence="2">CIFC_Que2</strain>
    </source>
</reference>
<sequence length="117" mass="12748">MQLHFLTASLLAFSFPMAVIAQQRCVVSGMSLKNRSKEYSVAVNFDTATKKYTASVPPGNVDLTVPNLKITNNGGVYRVFCLAVDPETVNCFDVPPKSTCALPDFQGAPTRLDTYKP</sequence>
<proteinExistence type="predicted"/>
<keyword evidence="1" id="KW-0732">Signal</keyword>
<evidence type="ECO:0000313" key="3">
    <source>
        <dbReference type="Proteomes" id="UP001281614"/>
    </source>
</evidence>
<dbReference type="EMBL" id="VYYT01000444">
    <property type="protein sequence ID" value="KAK2735574.1"/>
    <property type="molecule type" value="Genomic_DNA"/>
</dbReference>
<dbReference type="AlphaFoldDB" id="A0AAD9Y2V2"/>
<gene>
    <name evidence="2" type="ORF">CKAH01_01955</name>
</gene>
<evidence type="ECO:0000313" key="2">
    <source>
        <dbReference type="EMBL" id="KAK2735574.1"/>
    </source>
</evidence>
<evidence type="ECO:0000256" key="1">
    <source>
        <dbReference type="SAM" id="SignalP"/>
    </source>
</evidence>
<dbReference type="Proteomes" id="UP001281614">
    <property type="component" value="Unassembled WGS sequence"/>
</dbReference>
<accession>A0AAD9Y2V2</accession>
<name>A0AAD9Y2V2_COLKA</name>